<dbReference type="SUPFAM" id="SSF50965">
    <property type="entry name" value="Galactose oxidase, central domain"/>
    <property type="match status" value="1"/>
</dbReference>
<feature type="compositionally biased region" description="Basic and acidic residues" evidence="3">
    <location>
        <begin position="684"/>
        <end position="693"/>
    </location>
</feature>
<dbReference type="InterPro" id="IPR015915">
    <property type="entry name" value="Kelch-typ_b-propeller"/>
</dbReference>
<dbReference type="Pfam" id="PF00651">
    <property type="entry name" value="BTB"/>
    <property type="match status" value="1"/>
</dbReference>
<feature type="domain" description="BTB" evidence="4">
    <location>
        <begin position="470"/>
        <end position="537"/>
    </location>
</feature>
<accession>A0A081A972</accession>
<evidence type="ECO:0000256" key="3">
    <source>
        <dbReference type="SAM" id="MobiDB-lite"/>
    </source>
</evidence>
<dbReference type="PANTHER" id="PTHR23244:SF501">
    <property type="entry name" value="BTB DOMAIN-CONTAINING PROTEIN"/>
    <property type="match status" value="1"/>
</dbReference>
<dbReference type="SUPFAM" id="SSF117281">
    <property type="entry name" value="Kelch motif"/>
    <property type="match status" value="1"/>
</dbReference>
<dbReference type="InterPro" id="IPR006652">
    <property type="entry name" value="Kelch_1"/>
</dbReference>
<comment type="caution">
    <text evidence="5">The sequence shown here is derived from an EMBL/GenBank/DDBJ whole genome shotgun (WGS) entry which is preliminary data.</text>
</comment>
<dbReference type="SMART" id="SM00225">
    <property type="entry name" value="BTB"/>
    <property type="match status" value="1"/>
</dbReference>
<protein>
    <recommendedName>
        <fullName evidence="4">BTB domain-containing protein</fullName>
    </recommendedName>
</protein>
<dbReference type="AlphaFoldDB" id="A0A081A972"/>
<dbReference type="OrthoDB" id="10251809at2759"/>
<dbReference type="Gene3D" id="2.120.10.80">
    <property type="entry name" value="Kelch-type beta propeller"/>
    <property type="match status" value="3"/>
</dbReference>
<sequence length="708" mass="79519">YYYRVFCSTINLCSLVASSPRMVLRWEPLRPAGPAVKNHTATAVSAHELLMFGGYDGRRNHNTLHLLDVTRRTWRELSHETRGRPPAGRNGHTATLAERKLFILGGWLGSGPLAAADLHVLHLDTLTWEQPELTAALGPCNMHTADYVARLRSILVFRGGDGREYLNDLHALQIDSMTWTTVRTRGRAPAPRANHSSALVGDDLLVFGGWDGRQRLNDIHVLDTRSMTWSGVADEFRVDTRHYVTPPLPRAGMTMARHRDRLFIFGGSGPSAKCYDDLHVYDPSRHQWVETVAVVTAENPDELKRRQSFRSSRSRTRSQPRWDIYEDEDQQDGSWSGNDAEEFDEDLDSDEEFEDAHSDREAMMVAQGLVNDSCDSANPNEMCEFSDAEIPKREEPLLVVGRGPGRRAGHTCTVVDRMLVIFGGSCGADYLNDCFTLDTDPPPRASVSLPSPARMLRHALAQYVNCEEFADISFLVEGRVVYAHKLVLSALSERFRGMFSSGFREARETQIVIPDVRYDVFLLLLEYLYTGHIETHDDAFAMRSSAQEADQELDFVSNSIAACPQSADGLNEIEEARRRETEQAQALDLRLEMELESLLELLVAADQFMLDHLKQRCERTLQYAVRVGSVEAIAEAADRANAVQLQAVCRHFLRNHSIALSSSVHSNERCSFDGEDEDEEDLDEMKAQAPHDGDVDESTSRLSRAALL</sequence>
<feature type="compositionally biased region" description="Acidic residues" evidence="3">
    <location>
        <begin position="339"/>
        <end position="354"/>
    </location>
</feature>
<evidence type="ECO:0000313" key="6">
    <source>
        <dbReference type="Proteomes" id="UP000028582"/>
    </source>
</evidence>
<gene>
    <name evidence="5" type="ORF">F444_08971</name>
</gene>
<feature type="compositionally biased region" description="Acidic residues" evidence="3">
    <location>
        <begin position="673"/>
        <end position="683"/>
    </location>
</feature>
<dbReference type="CDD" id="cd18297">
    <property type="entry name" value="BTB_POZ_ABTB2-like"/>
    <property type="match status" value="1"/>
</dbReference>
<keyword evidence="2" id="KW-0677">Repeat</keyword>
<organism evidence="5 6">
    <name type="scientific">Phytophthora nicotianae P1976</name>
    <dbReference type="NCBI Taxonomy" id="1317066"/>
    <lineage>
        <taxon>Eukaryota</taxon>
        <taxon>Sar</taxon>
        <taxon>Stramenopiles</taxon>
        <taxon>Oomycota</taxon>
        <taxon>Peronosporomycetes</taxon>
        <taxon>Peronosporales</taxon>
        <taxon>Peronosporaceae</taxon>
        <taxon>Phytophthora</taxon>
    </lineage>
</organism>
<dbReference type="InterPro" id="IPR011333">
    <property type="entry name" value="SKP1/BTB/POZ_sf"/>
</dbReference>
<dbReference type="SUPFAM" id="SSF54695">
    <property type="entry name" value="POZ domain"/>
    <property type="match status" value="1"/>
</dbReference>
<dbReference type="Pfam" id="PF24681">
    <property type="entry name" value="Kelch_KLHDC2_KLHL20_DRC7"/>
    <property type="match status" value="1"/>
</dbReference>
<keyword evidence="1" id="KW-0880">Kelch repeat</keyword>
<feature type="non-terminal residue" evidence="5">
    <location>
        <position position="1"/>
    </location>
</feature>
<dbReference type="InterPro" id="IPR000210">
    <property type="entry name" value="BTB/POZ_dom"/>
</dbReference>
<dbReference type="Proteomes" id="UP000028582">
    <property type="component" value="Unassembled WGS sequence"/>
</dbReference>
<name>A0A081A972_PHYNI</name>
<proteinExistence type="predicted"/>
<reference evidence="5 6" key="1">
    <citation type="submission" date="2013-11" db="EMBL/GenBank/DDBJ databases">
        <title>The Genome Sequence of Phytophthora parasitica P1976.</title>
        <authorList>
            <consortium name="The Broad Institute Genomics Platform"/>
            <person name="Russ C."/>
            <person name="Tyler B."/>
            <person name="Panabieres F."/>
            <person name="Shan W."/>
            <person name="Tripathy S."/>
            <person name="Grunwald N."/>
            <person name="Machado M."/>
            <person name="Johnson C.S."/>
            <person name="Walker B."/>
            <person name="Young S."/>
            <person name="Zeng Q."/>
            <person name="Gargeya S."/>
            <person name="Fitzgerald M."/>
            <person name="Haas B."/>
            <person name="Abouelleil A."/>
            <person name="Allen A.W."/>
            <person name="Alvarado L."/>
            <person name="Arachchi H.M."/>
            <person name="Berlin A.M."/>
            <person name="Chapman S.B."/>
            <person name="Gainer-Dewar J."/>
            <person name="Goldberg J."/>
            <person name="Griggs A."/>
            <person name="Gujja S."/>
            <person name="Hansen M."/>
            <person name="Howarth C."/>
            <person name="Imamovic A."/>
            <person name="Ireland A."/>
            <person name="Larimer J."/>
            <person name="McCowan C."/>
            <person name="Murphy C."/>
            <person name="Pearson M."/>
            <person name="Poon T.W."/>
            <person name="Priest M."/>
            <person name="Roberts A."/>
            <person name="Saif S."/>
            <person name="Shea T."/>
            <person name="Sisk P."/>
            <person name="Sykes S."/>
            <person name="Wortman J."/>
            <person name="Nusbaum C."/>
            <person name="Birren B."/>
        </authorList>
    </citation>
    <scope>NUCLEOTIDE SEQUENCE [LARGE SCALE GENOMIC DNA]</scope>
    <source>
        <strain evidence="5 6">P1976</strain>
    </source>
</reference>
<dbReference type="EMBL" id="ANJA01001662">
    <property type="protein sequence ID" value="ETO75433.1"/>
    <property type="molecule type" value="Genomic_DNA"/>
</dbReference>
<dbReference type="Gene3D" id="3.30.710.10">
    <property type="entry name" value="Potassium Channel Kv1.1, Chain A"/>
    <property type="match status" value="1"/>
</dbReference>
<dbReference type="Pfam" id="PF01344">
    <property type="entry name" value="Kelch_1"/>
    <property type="match status" value="1"/>
</dbReference>
<feature type="compositionally biased region" description="Basic residues" evidence="3">
    <location>
        <begin position="306"/>
        <end position="318"/>
    </location>
</feature>
<evidence type="ECO:0000313" key="5">
    <source>
        <dbReference type="EMBL" id="ETO75433.1"/>
    </source>
</evidence>
<dbReference type="PANTHER" id="PTHR23244">
    <property type="entry name" value="KELCH REPEAT DOMAIN"/>
    <property type="match status" value="1"/>
</dbReference>
<evidence type="ECO:0000256" key="2">
    <source>
        <dbReference type="ARBA" id="ARBA00022737"/>
    </source>
</evidence>
<evidence type="ECO:0000256" key="1">
    <source>
        <dbReference type="ARBA" id="ARBA00022441"/>
    </source>
</evidence>
<evidence type="ECO:0000259" key="4">
    <source>
        <dbReference type="PROSITE" id="PS50097"/>
    </source>
</evidence>
<feature type="region of interest" description="Disordered" evidence="3">
    <location>
        <begin position="668"/>
        <end position="708"/>
    </location>
</feature>
<feature type="region of interest" description="Disordered" evidence="3">
    <location>
        <begin position="302"/>
        <end position="357"/>
    </location>
</feature>
<dbReference type="InterPro" id="IPR011043">
    <property type="entry name" value="Gal_Oxase/kelch_b-propeller"/>
</dbReference>
<dbReference type="PROSITE" id="PS50097">
    <property type="entry name" value="BTB"/>
    <property type="match status" value="1"/>
</dbReference>